<keyword evidence="8" id="KW-1036">Host cytoplasmic vesicle</keyword>
<keyword evidence="31" id="KW-1035">Host cytoplasm</keyword>
<evidence type="ECO:0000256" key="28">
    <source>
        <dbReference type="ARBA" id="ARBA00023039"/>
    </source>
</evidence>
<dbReference type="InterPro" id="IPR029053">
    <property type="entry name" value="Viral_coat"/>
</dbReference>
<dbReference type="Gene3D" id="2.60.120.20">
    <property type="match status" value="3"/>
</dbReference>
<evidence type="ECO:0000256" key="31">
    <source>
        <dbReference type="ARBA" id="ARBA00023200"/>
    </source>
</evidence>
<dbReference type="PRINTS" id="PR00918">
    <property type="entry name" value="CALICVIRUSNS"/>
</dbReference>
<dbReference type="GO" id="GO:0046718">
    <property type="term" value="P:symbiont entry into host cell"/>
    <property type="evidence" value="ECO:0007669"/>
    <property type="project" value="UniProtKB-KW"/>
</dbReference>
<dbReference type="InterPro" id="IPR043502">
    <property type="entry name" value="DNA/RNA_pol_sf"/>
</dbReference>
<dbReference type="PROSITE" id="PS51874">
    <property type="entry name" value="PCV_3C_PRO"/>
    <property type="match status" value="1"/>
</dbReference>
<dbReference type="Gene3D" id="1.20.960.20">
    <property type="match status" value="1"/>
</dbReference>
<comment type="function">
    <text evidence="36">Replicates the genomic and antigenomic RNAs by recognizing replications specific signals. Performs VPg uridylylation.</text>
</comment>
<dbReference type="Pfam" id="PF00910">
    <property type="entry name" value="RNA_helicase"/>
    <property type="match status" value="1"/>
</dbReference>
<dbReference type="InterPro" id="IPR033703">
    <property type="entry name" value="Rhv-like"/>
</dbReference>
<evidence type="ECO:0000256" key="12">
    <source>
        <dbReference type="ARBA" id="ARBA00022562"/>
    </source>
</evidence>
<keyword evidence="23" id="KW-0788">Thiol protease</keyword>
<keyword evidence="26" id="KW-1043">Host membrane</keyword>
<dbReference type="CDD" id="cd23193">
    <property type="entry name" value="ps-ssRNA_Picornaviridae"/>
    <property type="match status" value="1"/>
</dbReference>
<evidence type="ECO:0000256" key="6">
    <source>
        <dbReference type="ARBA" id="ARBA00022448"/>
    </source>
</evidence>
<dbReference type="InterPro" id="IPR015031">
    <property type="entry name" value="Capsid_VP4_Picornavir"/>
</dbReference>
<evidence type="ECO:0000256" key="33">
    <source>
        <dbReference type="ARBA" id="ARBA00023296"/>
    </source>
</evidence>
<evidence type="ECO:0000256" key="29">
    <source>
        <dbReference type="ARBA" id="ARBA00023065"/>
    </source>
</evidence>
<keyword evidence="28" id="KW-1182">Viral ion channel</keyword>
<evidence type="ECO:0000256" key="13">
    <source>
        <dbReference type="ARBA" id="ARBA00022581"/>
    </source>
</evidence>
<dbReference type="InterPro" id="IPR027417">
    <property type="entry name" value="P-loop_NTPase"/>
</dbReference>
<keyword evidence="25" id="KW-0946">Virion</keyword>
<sequence length="2242" mass="251282">MVTTVIAWSCYIVSRQLFRHLIAFVQNGFSVSQAGSAANTMEISTVDFDLPSGIWNEEADFELDVESTMLLDGQTPEEFFFEFQGPGQSKQESGNTNNSGNHGVINYNFYNQQWQNSVDLEHALENNATAYGGAGGGDSTHTTNRTENLLLSGLQTVSNILPLLADGLTEDFENSDRVSKVQAGASTLVTQHYAGCLTYPKPKTRLALTSAADQPTRAGPSVDRFITLKIGEWNVSTAVYSGWYVPLPWTALTRNTPFASLGRRHFLLNCGWHVQVQVNSTRFHGGALLVAMVPQFVITNQSTLAQGVFKDFTDTPQFNLQSMFVYPHQILNPRTNSSCEISVPYANVTPGCDPKEQAPWSLVIMVISQLSYGNGATPTLDIVAAIRPVEAEFHGIRQTNALFEGLPKMKNESGSFAFCSTQPHPVEPDYGAMVRSSPRFLPAKIEDLLQISCIPTLTYKRALTFLQTAPQTPLITLNVSLSSADLVNTALETVSRGFAQYRGSILIRMVFTGNQMQNVRYAAVYTPPGADPPDNLEEALDGVYTIFDTGLNSSADFVIPFISTTDFRYCNSDQVYDVAVAGYFTVWQLTNLAVPPGSPTTAELLVLAASGADFEWRCPTAPYLALQGEDTQITPAETGSTPVVTADNSNAKTSEIPYAPVRLSHSSARFWFDRFFLADVLDVVPKQNSSATRYVLSWENMTRNIPEVRWFTHATYLRFELEIALKTWNSDNVDVEMVFYPVGSVVPTGTVNWSGATAPLSLRVSGACPRWCWNTKVTPVFTTRIPFTSPASVFTNTYSGWSTWDHTQSTFGKTPGLNTFGTLELTTTAGNNTAFYFSVRFVDIEMFCPRPGMYIDPPPLQSRGATNFSLLKLAGDVEMNPGPPILSVARKLDPDLDQMFKKFEAMQESFKKLTDFAQWINVFSDIDKRKWFKRIMKFLSYAVILSRARHDPLLAAATAFLLSGDWLSRLCAKICKWLQSHCRTPPPPFPTSDDNPDDKKEGTKKQSASSGFSLLDVFKDTTKPLSVNSGDIKPKTEDVPLIDLTNMGPKIDYPGSHNPFGESLADKLVQENEKLVAEAQAEYARRSANPFEDTDVEPEKLFDKFKKFFSKTPKMEGPILSEINQVLVLCRNAQWLAQQLQKVLDWLGIWKQQEEDASEERFRERMQAYPQMMEQYEQYKNSPRHQKWNDCKKWFDEMRKLAVLHDPKLVNLFPNMASIPHENSRQEPILIVLRGKPGQGKSVAASMLAQMFAHTLSGRPDYYSYNSSTNYFDGYQQQPVVLIDDLGQDPAGTDFSVFCQMISTTPFLPNMASLNDKGIKFKSDVIIATTNLPEFKPVTIADPGALQRRINFDFEVEAGQSYRTKTGTLDLAKALEPTGCSAPLHMVKADIHLFSSACLKFKDRMARCECSLVEVYDRVMNSHKRRNDLANKLVEIFNFQGPKEHDPRQYNDKYPVPTPRRKDVEKWCDLAIAQDPHDDEVLSFLRRHCDHALFGAYLRRFYGAGPDPLKPPSRHNLRKTLDMISIITQVLALILMLMSLGIVIWQLFNMEGAYSGNAVVRDKKKLNGLKVIDIASLQGPMNFDLEKSLLARNIVTLHCRRKDGSQFETGALAVRGRLIVMNFHLWNDATHLQLDGEWMPRDNIPTVRPAANGIPTELVFMNWAKTPGRQFRDITTYFPRSGEGHFKLSSAARVTGICGHMQPSFMFQAESLGTAESAKTWESVVPMVLKYKAQTAPGFCGSVIVVDNGIWKKVFGLHCAGAHGVGMAAVISREMIDTISQLADFQGRIHSAKDHPYVYTPHKTQLYPTVACDDDTTVEPAALSPNDKRLEKPEEFKKTILAKHVGDRTDGPLAMIRGARFYARLVRAKCGRVNERLSLHEAVFGTDNLDPMDQTRSPGWPYIGTKRRPDLLWQTDEGLDMDPVLRAELMLMMEGNFSHHKFVTFLKDELRDKEKVKQGKTRVIDIASYGHAIMGRVLFGRLAAAMHAHNGVDLGSAVGTNPDIDWTRYAAEFKFKNFVDVDYSGFDATHSTFSFQCLKIFLQELGFDDVALKYVDSLCDSTHIWDDEIFKISGGLPSGCSCTSIFNTILNNIVVRSLVPEVYDGEFQILAYGDDLVLCSQETFPVEKYKEIVEEMTNYRITPASKSGTFEWTDLSGVVFLKRHFYKDGLLVRPVMTYKNLHNILSWARAGTVQEKLLSVARLAQHRGEQDYKALMEPFESCGYFVPSFDDLELEFFSLFFG</sequence>
<evidence type="ECO:0000313" key="42">
    <source>
        <dbReference type="EMBL" id="WKY18081.1"/>
    </source>
</evidence>
<evidence type="ECO:0000259" key="41">
    <source>
        <dbReference type="PROSITE" id="PS51874"/>
    </source>
</evidence>
<dbReference type="GO" id="GO:0006508">
    <property type="term" value="P:proteolysis"/>
    <property type="evidence" value="ECO:0007669"/>
    <property type="project" value="UniProtKB-KW"/>
</dbReference>
<comment type="catalytic activity">
    <reaction evidence="37">
        <text>ATP + H2O = ADP + phosphate + H(+)</text>
        <dbReference type="Rhea" id="RHEA:13065"/>
        <dbReference type="ChEBI" id="CHEBI:15377"/>
        <dbReference type="ChEBI" id="CHEBI:15378"/>
        <dbReference type="ChEBI" id="CHEBI:30616"/>
        <dbReference type="ChEBI" id="CHEBI:43474"/>
        <dbReference type="ChEBI" id="CHEBI:456216"/>
        <dbReference type="EC" id="3.6.4.13"/>
    </reaction>
</comment>
<dbReference type="Pfam" id="PF22663">
    <property type="entry name" value="Rhv_5"/>
    <property type="match status" value="1"/>
</dbReference>
<keyword evidence="33" id="KW-1160">Virus entry into host cell</keyword>
<evidence type="ECO:0000256" key="37">
    <source>
        <dbReference type="ARBA" id="ARBA00047984"/>
    </source>
</evidence>
<feature type="domain" description="SF3 helicase" evidence="40">
    <location>
        <begin position="1207"/>
        <end position="1371"/>
    </location>
</feature>
<feature type="domain" description="Peptidase C3" evidence="41">
    <location>
        <begin position="1580"/>
        <end position="1776"/>
    </location>
</feature>
<evidence type="ECO:0000256" key="22">
    <source>
        <dbReference type="ARBA" id="ARBA00022806"/>
    </source>
</evidence>
<dbReference type="Pfam" id="PF00680">
    <property type="entry name" value="RdRP_1"/>
    <property type="match status" value="1"/>
</dbReference>
<dbReference type="InterPro" id="IPR001676">
    <property type="entry name" value="Picornavirus_capsid"/>
</dbReference>
<dbReference type="GO" id="GO:0039694">
    <property type="term" value="P:viral RNA genome replication"/>
    <property type="evidence" value="ECO:0007669"/>
    <property type="project" value="InterPro"/>
</dbReference>
<keyword evidence="29" id="KW-0406">Ion transport</keyword>
<evidence type="ECO:0000256" key="32">
    <source>
        <dbReference type="ARBA" id="ARBA00023288"/>
    </source>
</evidence>
<comment type="function">
    <text evidence="1">VP0 precursor is a component of immature procapsids.</text>
</comment>
<dbReference type="Gene3D" id="4.10.880.10">
    <property type="entry name" value="Poliovirus 3D polymerase Domain 1 (Nucleotidyltransferase)"/>
    <property type="match status" value="1"/>
</dbReference>
<dbReference type="GO" id="GO:0034220">
    <property type="term" value="P:monoatomic ion transmembrane transport"/>
    <property type="evidence" value="ECO:0007669"/>
    <property type="project" value="UniProtKB-KW"/>
</dbReference>
<keyword evidence="22" id="KW-0347">Helicase</keyword>
<dbReference type="SUPFAM" id="SSF56672">
    <property type="entry name" value="DNA/RNA polymerases"/>
    <property type="match status" value="1"/>
</dbReference>
<keyword evidence="32" id="KW-0449">Lipoprotein</keyword>
<keyword evidence="9" id="KW-0191">Covalent protein-RNA linkage</keyword>
<evidence type="ECO:0000256" key="15">
    <source>
        <dbReference type="ARBA" id="ARBA00022679"/>
    </source>
</evidence>
<feature type="region of interest" description="Disordered" evidence="38">
    <location>
        <begin position="985"/>
        <end position="1009"/>
    </location>
</feature>
<dbReference type="GO" id="GO:0003968">
    <property type="term" value="F:RNA-directed RNA polymerase activity"/>
    <property type="evidence" value="ECO:0007669"/>
    <property type="project" value="UniProtKB-KW"/>
</dbReference>
<dbReference type="Pfam" id="PF00073">
    <property type="entry name" value="Rhv"/>
    <property type="match status" value="2"/>
</dbReference>
<accession>A0AA49Q9J5</accession>
<keyword evidence="18" id="KW-0519">Myristate</keyword>
<evidence type="ECO:0000256" key="7">
    <source>
        <dbReference type="ARBA" id="ARBA00022484"/>
    </source>
</evidence>
<evidence type="ECO:0000256" key="27">
    <source>
        <dbReference type="ARBA" id="ARBA00022953"/>
    </source>
</evidence>
<keyword evidence="15" id="KW-0808">Transferase</keyword>
<dbReference type="GO" id="GO:0015267">
    <property type="term" value="F:channel activity"/>
    <property type="evidence" value="ECO:0007669"/>
    <property type="project" value="UniProtKB-KW"/>
</dbReference>
<evidence type="ECO:0000256" key="16">
    <source>
        <dbReference type="ARBA" id="ARBA00022695"/>
    </source>
</evidence>
<evidence type="ECO:0000256" key="20">
    <source>
        <dbReference type="ARBA" id="ARBA00022801"/>
    </source>
</evidence>
<dbReference type="InterPro" id="IPR001205">
    <property type="entry name" value="RNA-dir_pol_C"/>
</dbReference>
<evidence type="ECO:0000256" key="10">
    <source>
        <dbReference type="ARBA" id="ARBA00022553"/>
    </source>
</evidence>
<dbReference type="InterPro" id="IPR000605">
    <property type="entry name" value="Helicase_SF3_ssDNA/RNA_vir"/>
</dbReference>
<proteinExistence type="predicted"/>
<dbReference type="GO" id="GO:0042025">
    <property type="term" value="C:host cell nucleus"/>
    <property type="evidence" value="ECO:0007669"/>
    <property type="project" value="UniProtKB-SubCell"/>
</dbReference>
<dbReference type="InterPro" id="IPR044067">
    <property type="entry name" value="PCV_3C_PRO"/>
</dbReference>
<keyword evidence="6" id="KW-0813">Transport</keyword>
<keyword evidence="7" id="KW-0696">RNA-directed RNA polymerase</keyword>
<keyword evidence="20" id="KW-0378">Hydrolase</keyword>
<dbReference type="InterPro" id="IPR059138">
    <property type="entry name" value="Pico_VP1"/>
</dbReference>
<dbReference type="PROSITE" id="PS50507">
    <property type="entry name" value="RDRP_SSRNA_POS"/>
    <property type="match status" value="1"/>
</dbReference>
<evidence type="ECO:0000256" key="19">
    <source>
        <dbReference type="ARBA" id="ARBA00022741"/>
    </source>
</evidence>
<name>A0AA49Q9J5_9PICO</name>
<dbReference type="InterPro" id="IPR000199">
    <property type="entry name" value="Peptidase_C3A/C3B_picornavir"/>
</dbReference>
<dbReference type="PROSITE" id="PS51218">
    <property type="entry name" value="SF3_HELICASE_2"/>
    <property type="match status" value="1"/>
</dbReference>
<dbReference type="SUPFAM" id="SSF50494">
    <property type="entry name" value="Trypsin-like serine proteases"/>
    <property type="match status" value="1"/>
</dbReference>
<keyword evidence="17" id="KW-1143">T=pseudo3 icosahedral capsid protein</keyword>
<evidence type="ECO:0000256" key="5">
    <source>
        <dbReference type="ARBA" id="ARBA00020107"/>
    </source>
</evidence>
<keyword evidence="21" id="KW-1161">Viral attachment to host cell</keyword>
<evidence type="ECO:0000256" key="1">
    <source>
        <dbReference type="ARBA" id="ARBA00002982"/>
    </source>
</evidence>
<dbReference type="InterPro" id="IPR043128">
    <property type="entry name" value="Rev_trsase/Diguanyl_cyclase"/>
</dbReference>
<keyword evidence="12" id="KW-1048">Host nucleus</keyword>
<evidence type="ECO:0000256" key="8">
    <source>
        <dbReference type="ARBA" id="ARBA00022488"/>
    </source>
</evidence>
<dbReference type="InterPro" id="IPR004004">
    <property type="entry name" value="Helic/Pol/Pept_Calicivir-typ"/>
</dbReference>
<keyword evidence="10" id="KW-0597">Phosphoprotein</keyword>
<keyword evidence="11" id="KW-0167">Capsid protein</keyword>
<dbReference type="InterPro" id="IPR037080">
    <property type="entry name" value="Capsid_VP4_sf_Picornavirus"/>
</dbReference>
<evidence type="ECO:0000256" key="14">
    <source>
        <dbReference type="ARBA" id="ARBA00022670"/>
    </source>
</evidence>
<keyword evidence="34" id="KW-0407">Ion channel</keyword>
<evidence type="ECO:0000256" key="2">
    <source>
        <dbReference type="ARBA" id="ARBA00004295"/>
    </source>
</evidence>
<keyword evidence="16" id="KW-0548">Nucleotidyltransferase</keyword>
<dbReference type="InterPro" id="IPR014759">
    <property type="entry name" value="Helicase_SF3_ssRNA_vir"/>
</dbReference>
<evidence type="ECO:0000256" key="9">
    <source>
        <dbReference type="ARBA" id="ARBA00022520"/>
    </source>
</evidence>
<dbReference type="GO" id="GO:0004197">
    <property type="term" value="F:cysteine-type endopeptidase activity"/>
    <property type="evidence" value="ECO:0007669"/>
    <property type="project" value="InterPro"/>
</dbReference>
<evidence type="ECO:0000256" key="23">
    <source>
        <dbReference type="ARBA" id="ARBA00022807"/>
    </source>
</evidence>
<dbReference type="Pfam" id="PF08935">
    <property type="entry name" value="VP4_2"/>
    <property type="match status" value="1"/>
</dbReference>
<dbReference type="InterPro" id="IPR043504">
    <property type="entry name" value="Peptidase_S1_PA_chymotrypsin"/>
</dbReference>
<dbReference type="Gene3D" id="2.40.10.10">
    <property type="entry name" value="Trypsin-like serine proteases"/>
    <property type="match status" value="1"/>
</dbReference>
<dbReference type="GO" id="GO:0003724">
    <property type="term" value="F:RNA helicase activity"/>
    <property type="evidence" value="ECO:0007669"/>
    <property type="project" value="InterPro"/>
</dbReference>
<evidence type="ECO:0000256" key="18">
    <source>
        <dbReference type="ARBA" id="ARBA00022707"/>
    </source>
</evidence>
<evidence type="ECO:0000256" key="26">
    <source>
        <dbReference type="ARBA" id="ARBA00022870"/>
    </source>
</evidence>
<keyword evidence="13" id="KW-0945">Host-virus interaction</keyword>
<comment type="function">
    <text evidence="35">Lies on the inner surface of the capsid shell. After binding to the host receptor, the capsid undergoes conformational changes. Capsid protein VP4 is released, capsid protein VP1 N-terminus is externalized, and together, they shape a pore in the host membrane through which the viral genome is translocated into the host cell cytoplasm. After genome has been released, the channel shrinks.</text>
</comment>
<organism evidence="42">
    <name type="scientific">Bovine hunnivirus</name>
    <dbReference type="NCBI Taxonomy" id="3023698"/>
    <lineage>
        <taxon>Viruses</taxon>
        <taxon>Riboviria</taxon>
        <taxon>Orthornavirae</taxon>
        <taxon>Pisuviricota</taxon>
        <taxon>Pisoniviricetes</taxon>
        <taxon>Picornavirales</taxon>
        <taxon>Picornaviridae</taxon>
        <taxon>Caphthovirinae</taxon>
        <taxon>Hunnivirus</taxon>
    </lineage>
</organism>
<keyword evidence="30" id="KW-0472">Membrane</keyword>
<dbReference type="GO" id="GO:0003723">
    <property type="term" value="F:RNA binding"/>
    <property type="evidence" value="ECO:0007669"/>
    <property type="project" value="InterPro"/>
</dbReference>
<reference evidence="42" key="1">
    <citation type="submission" date="2023-04" db="EMBL/GenBank/DDBJ databases">
        <authorList>
            <person name="Zhang X.G."/>
            <person name="Huang J.W."/>
        </authorList>
    </citation>
    <scope>NUCLEOTIDE SEQUENCE</scope>
    <source>
        <strain evidence="42">BoHuV-LZ-2022</strain>
    </source>
</reference>
<evidence type="ECO:0000256" key="38">
    <source>
        <dbReference type="SAM" id="MobiDB-lite"/>
    </source>
</evidence>
<evidence type="ECO:0000259" key="40">
    <source>
        <dbReference type="PROSITE" id="PS51218"/>
    </source>
</evidence>
<evidence type="ECO:0000256" key="24">
    <source>
        <dbReference type="ARBA" id="ARBA00022840"/>
    </source>
</evidence>
<evidence type="ECO:0000256" key="25">
    <source>
        <dbReference type="ARBA" id="ARBA00022844"/>
    </source>
</evidence>
<evidence type="ECO:0000256" key="36">
    <source>
        <dbReference type="ARBA" id="ARBA00045446"/>
    </source>
</evidence>
<dbReference type="GO" id="GO:0005198">
    <property type="term" value="F:structural molecule activity"/>
    <property type="evidence" value="ECO:0007669"/>
    <property type="project" value="InterPro"/>
</dbReference>
<keyword evidence="14" id="KW-0645">Protease</keyword>
<dbReference type="GO" id="GO:0039618">
    <property type="term" value="C:T=pseudo3 icosahedral viral capsid"/>
    <property type="evidence" value="ECO:0007669"/>
    <property type="project" value="UniProtKB-KW"/>
</dbReference>
<dbReference type="GO" id="GO:0005524">
    <property type="term" value="F:ATP binding"/>
    <property type="evidence" value="ECO:0007669"/>
    <property type="project" value="UniProtKB-KW"/>
</dbReference>
<evidence type="ECO:0000256" key="4">
    <source>
        <dbReference type="ARBA" id="ARBA00004328"/>
    </source>
</evidence>
<dbReference type="InterPro" id="IPR009003">
    <property type="entry name" value="Peptidase_S1_PA"/>
</dbReference>
<dbReference type="Gene3D" id="4.10.90.10">
    <property type="entry name" value="Capsid protein VP4 superfamily, Picornavirus"/>
    <property type="match status" value="1"/>
</dbReference>
<dbReference type="CDD" id="cd00205">
    <property type="entry name" value="rhv_like"/>
    <property type="match status" value="2"/>
</dbReference>
<evidence type="ECO:0000259" key="39">
    <source>
        <dbReference type="PROSITE" id="PS50507"/>
    </source>
</evidence>
<dbReference type="SUPFAM" id="SSF88633">
    <property type="entry name" value="Positive stranded ssRNA viruses"/>
    <property type="match status" value="2"/>
</dbReference>
<evidence type="ECO:0000256" key="30">
    <source>
        <dbReference type="ARBA" id="ARBA00023136"/>
    </source>
</evidence>
<evidence type="ECO:0000256" key="17">
    <source>
        <dbReference type="ARBA" id="ARBA00022706"/>
    </source>
</evidence>
<evidence type="ECO:0000256" key="21">
    <source>
        <dbReference type="ARBA" id="ARBA00022804"/>
    </source>
</evidence>
<evidence type="ECO:0000256" key="35">
    <source>
        <dbReference type="ARBA" id="ARBA00033716"/>
    </source>
</evidence>
<keyword evidence="19" id="KW-0547">Nucleotide-binding</keyword>
<keyword evidence="24" id="KW-0067">ATP-binding</keyword>
<dbReference type="GO" id="GO:0006351">
    <property type="term" value="P:DNA-templated transcription"/>
    <property type="evidence" value="ECO:0007669"/>
    <property type="project" value="InterPro"/>
</dbReference>
<dbReference type="EMBL" id="OQ790149">
    <property type="protein sequence ID" value="WKY18081.1"/>
    <property type="molecule type" value="Genomic_RNA"/>
</dbReference>
<evidence type="ECO:0000256" key="34">
    <source>
        <dbReference type="ARBA" id="ARBA00023303"/>
    </source>
</evidence>
<dbReference type="InterPro" id="IPR007094">
    <property type="entry name" value="RNA-dir_pol_PSvirus"/>
</dbReference>
<dbReference type="Pfam" id="PF00548">
    <property type="entry name" value="Peptidase_C3"/>
    <property type="match status" value="1"/>
</dbReference>
<dbReference type="Gene3D" id="3.30.70.270">
    <property type="match status" value="1"/>
</dbReference>
<feature type="domain" description="RdRp catalytic" evidence="39">
    <location>
        <begin position="2016"/>
        <end position="2128"/>
    </location>
</feature>
<protein>
    <recommendedName>
        <fullName evidence="5">Genome polyprotein</fullName>
    </recommendedName>
</protein>
<keyword evidence="27" id="KW-0693">Viral RNA replication</keyword>
<evidence type="ECO:0000256" key="3">
    <source>
        <dbReference type="ARBA" id="ARBA00004307"/>
    </source>
</evidence>
<evidence type="ECO:0000256" key="11">
    <source>
        <dbReference type="ARBA" id="ARBA00022561"/>
    </source>
</evidence>
<dbReference type="GO" id="GO:0019062">
    <property type="term" value="P:virion attachment to host cell"/>
    <property type="evidence" value="ECO:0007669"/>
    <property type="project" value="UniProtKB-KW"/>
</dbReference>
<comment type="subcellular location">
    <subcellularLocation>
        <location evidence="2">Host cytoplasmic vesicle membrane</location>
        <topology evidence="2">Peripheral membrane protein</topology>
        <orientation evidence="2">Cytoplasmic side</orientation>
    </subcellularLocation>
    <subcellularLocation>
        <location evidence="3">Host nucleus</location>
        <location evidence="3">Host nucleolus</location>
    </subcellularLocation>
    <subcellularLocation>
        <location evidence="4">Virion</location>
    </subcellularLocation>
</comment>
<dbReference type="GO" id="GO:0044162">
    <property type="term" value="C:host cell cytoplasmic vesicle membrane"/>
    <property type="evidence" value="ECO:0007669"/>
    <property type="project" value="UniProtKB-SubCell"/>
</dbReference>
<dbReference type="SUPFAM" id="SSF52540">
    <property type="entry name" value="P-loop containing nucleoside triphosphate hydrolases"/>
    <property type="match status" value="1"/>
</dbReference>